<comment type="caution">
    <text evidence="9">The sequence shown here is derived from an EMBL/GenBank/DDBJ whole genome shotgun (WGS) entry which is preliminary data.</text>
</comment>
<evidence type="ECO:0000256" key="3">
    <source>
        <dbReference type="ARBA" id="ARBA00022692"/>
    </source>
</evidence>
<keyword evidence="6" id="KW-1133">Transmembrane helix</keyword>
<organism evidence="9 10">
    <name type="scientific">Orchesella cincta</name>
    <name type="common">Springtail</name>
    <name type="synonym">Podura cincta</name>
    <dbReference type="NCBI Taxonomy" id="48709"/>
    <lineage>
        <taxon>Eukaryota</taxon>
        <taxon>Metazoa</taxon>
        <taxon>Ecdysozoa</taxon>
        <taxon>Arthropoda</taxon>
        <taxon>Hexapoda</taxon>
        <taxon>Collembola</taxon>
        <taxon>Entomobryomorpha</taxon>
        <taxon>Entomobryoidea</taxon>
        <taxon>Orchesellidae</taxon>
        <taxon>Orchesellinae</taxon>
        <taxon>Orchesella</taxon>
    </lineage>
</organism>
<keyword evidence="4" id="KW-0677">Repeat</keyword>
<accession>A0A1D2M2Z6</accession>
<dbReference type="OrthoDB" id="2139348at2759"/>
<evidence type="ECO:0000313" key="10">
    <source>
        <dbReference type="Proteomes" id="UP000094527"/>
    </source>
</evidence>
<evidence type="ECO:0000256" key="7">
    <source>
        <dbReference type="ARBA" id="ARBA00023128"/>
    </source>
</evidence>
<evidence type="ECO:0000256" key="2">
    <source>
        <dbReference type="ARBA" id="ARBA00022448"/>
    </source>
</evidence>
<dbReference type="AlphaFoldDB" id="A0A1D2M2Z6"/>
<name>A0A1D2M2Z6_ORCCI</name>
<dbReference type="GO" id="GO:0051724">
    <property type="term" value="F:NAD transmembrane transporter activity"/>
    <property type="evidence" value="ECO:0007669"/>
    <property type="project" value="TreeGrafter"/>
</dbReference>
<dbReference type="GO" id="GO:0005743">
    <property type="term" value="C:mitochondrial inner membrane"/>
    <property type="evidence" value="ECO:0007669"/>
    <property type="project" value="UniProtKB-SubCell"/>
</dbReference>
<evidence type="ECO:0000256" key="6">
    <source>
        <dbReference type="ARBA" id="ARBA00022989"/>
    </source>
</evidence>
<evidence type="ECO:0000313" key="9">
    <source>
        <dbReference type="EMBL" id="ODM87339.1"/>
    </source>
</evidence>
<evidence type="ECO:0000256" key="5">
    <source>
        <dbReference type="ARBA" id="ARBA00022792"/>
    </source>
</evidence>
<keyword evidence="2" id="KW-0813">Transport</keyword>
<dbReference type="PANTHER" id="PTHR46131">
    <property type="entry name" value="SD08549P"/>
    <property type="match status" value="1"/>
</dbReference>
<protein>
    <submittedName>
        <fullName evidence="9">Solute carrier family 25 member 51</fullName>
    </submittedName>
</protein>
<proteinExistence type="predicted"/>
<dbReference type="InterPro" id="IPR052465">
    <property type="entry name" value="Mito_NAD+_Carrier"/>
</dbReference>
<reference evidence="9 10" key="1">
    <citation type="journal article" date="2016" name="Genome Biol. Evol.">
        <title>Gene Family Evolution Reflects Adaptation to Soil Environmental Stressors in the Genome of the Collembolan Orchesella cincta.</title>
        <authorList>
            <person name="Faddeeva-Vakhrusheva A."/>
            <person name="Derks M.F."/>
            <person name="Anvar S.Y."/>
            <person name="Agamennone V."/>
            <person name="Suring W."/>
            <person name="Smit S."/>
            <person name="van Straalen N.M."/>
            <person name="Roelofs D."/>
        </authorList>
    </citation>
    <scope>NUCLEOTIDE SEQUENCE [LARGE SCALE GENOMIC DNA]</scope>
    <source>
        <tissue evidence="9">Mixed pool</tissue>
    </source>
</reference>
<dbReference type="PANTHER" id="PTHR46131:SF1">
    <property type="entry name" value="SD08549P"/>
    <property type="match status" value="1"/>
</dbReference>
<evidence type="ECO:0000256" key="4">
    <source>
        <dbReference type="ARBA" id="ARBA00022737"/>
    </source>
</evidence>
<gene>
    <name evidence="9" type="ORF">Ocin01_19341</name>
</gene>
<comment type="subcellular location">
    <subcellularLocation>
        <location evidence="1">Mitochondrion inner membrane</location>
        <topology evidence="1">Multi-pass membrane protein</topology>
    </subcellularLocation>
</comment>
<keyword evidence="8" id="KW-0472">Membrane</keyword>
<keyword evidence="3" id="KW-0812">Transmembrane</keyword>
<sequence>MSNSSNISNSERICACSTLKVEGLCGRVFVGLISITATYPLHKIMFRQMRDGLPLTVAVDQVRKRGLLYALRGVLSPLGMRAVSLSLMFGSYGSCRAFLQTNVHN</sequence>
<dbReference type="SUPFAM" id="SSF103506">
    <property type="entry name" value="Mitochondrial carrier"/>
    <property type="match status" value="1"/>
</dbReference>
<keyword evidence="10" id="KW-1185">Reference proteome</keyword>
<keyword evidence="5" id="KW-0999">Mitochondrion inner membrane</keyword>
<dbReference type="EMBL" id="LJIJ01005539">
    <property type="protein sequence ID" value="ODM87339.1"/>
    <property type="molecule type" value="Genomic_DNA"/>
</dbReference>
<dbReference type="InterPro" id="IPR023395">
    <property type="entry name" value="MCP_dom_sf"/>
</dbReference>
<evidence type="ECO:0000256" key="1">
    <source>
        <dbReference type="ARBA" id="ARBA00004448"/>
    </source>
</evidence>
<dbReference type="Proteomes" id="UP000094527">
    <property type="component" value="Unassembled WGS sequence"/>
</dbReference>
<keyword evidence="7" id="KW-0496">Mitochondrion</keyword>
<evidence type="ECO:0000256" key="8">
    <source>
        <dbReference type="ARBA" id="ARBA00023136"/>
    </source>
</evidence>